<dbReference type="Proteomes" id="UP000694865">
    <property type="component" value="Unplaced"/>
</dbReference>
<gene>
    <name evidence="19" type="primary">LOC102808516</name>
</gene>
<feature type="transmembrane region" description="Helical" evidence="17">
    <location>
        <begin position="49"/>
        <end position="72"/>
    </location>
</feature>
<accession>A0ABM0MZF4</accession>
<reference evidence="19" key="1">
    <citation type="submission" date="2025-08" db="UniProtKB">
        <authorList>
            <consortium name="RefSeq"/>
        </authorList>
    </citation>
    <scope>IDENTIFICATION</scope>
    <source>
        <tissue evidence="19">Testes</tissue>
    </source>
</reference>
<evidence type="ECO:0000256" key="9">
    <source>
        <dbReference type="ARBA" id="ARBA00023065"/>
    </source>
</evidence>
<dbReference type="Pfam" id="PF06736">
    <property type="entry name" value="TMEM175"/>
    <property type="match status" value="1"/>
</dbReference>
<evidence type="ECO:0000256" key="14">
    <source>
        <dbReference type="ARBA" id="ARBA00034430"/>
    </source>
</evidence>
<comment type="catalytic activity">
    <reaction evidence="14">
        <text>K(+)(in) = K(+)(out)</text>
        <dbReference type="Rhea" id="RHEA:29463"/>
        <dbReference type="ChEBI" id="CHEBI:29103"/>
    </reaction>
</comment>
<keyword evidence="6" id="KW-0631">Potassium channel</keyword>
<evidence type="ECO:0000256" key="12">
    <source>
        <dbReference type="ARBA" id="ARBA00024169"/>
    </source>
</evidence>
<proteinExistence type="inferred from homology"/>
<dbReference type="PANTHER" id="PTHR31462:SF5">
    <property type="entry name" value="ENDOSOMAL_LYSOSOMAL PROTON CHANNEL TMEM175"/>
    <property type="match status" value="1"/>
</dbReference>
<keyword evidence="9" id="KW-0406">Ion transport</keyword>
<keyword evidence="4" id="KW-0633">Potassium transport</keyword>
<evidence type="ECO:0000256" key="10">
    <source>
        <dbReference type="ARBA" id="ARBA00023136"/>
    </source>
</evidence>
<comment type="catalytic activity">
    <reaction evidence="12">
        <text>H(+)(in) = H(+)(out)</text>
        <dbReference type="Rhea" id="RHEA:34979"/>
        <dbReference type="ChEBI" id="CHEBI:15378"/>
    </reaction>
</comment>
<evidence type="ECO:0000313" key="19">
    <source>
        <dbReference type="RefSeq" id="XP_006825395.1"/>
    </source>
</evidence>
<dbReference type="PANTHER" id="PTHR31462">
    <property type="entry name" value="ENDOSOMAL/LYSOSOMAL POTASSIUM CHANNEL TMEM175"/>
    <property type="match status" value="1"/>
</dbReference>
<feature type="transmembrane region" description="Helical" evidence="17">
    <location>
        <begin position="152"/>
        <end position="174"/>
    </location>
</feature>
<comment type="subcellular location">
    <subcellularLocation>
        <location evidence="1">Membrane</location>
        <topology evidence="1">Multi-pass membrane protein</topology>
    </subcellularLocation>
</comment>
<evidence type="ECO:0000256" key="1">
    <source>
        <dbReference type="ARBA" id="ARBA00004141"/>
    </source>
</evidence>
<dbReference type="InterPro" id="IPR010617">
    <property type="entry name" value="TMEM175-like"/>
</dbReference>
<keyword evidence="3" id="KW-0813">Transport</keyword>
<evidence type="ECO:0000256" key="8">
    <source>
        <dbReference type="ARBA" id="ARBA00022989"/>
    </source>
</evidence>
<name>A0ABM0MZF4_SACKO</name>
<dbReference type="GeneID" id="102808516"/>
<keyword evidence="11" id="KW-0407">Ion channel</keyword>
<keyword evidence="18" id="KW-1185">Reference proteome</keyword>
<keyword evidence="10 17" id="KW-0472">Membrane</keyword>
<sequence length="209" mass="24227">MGGSLDKALLENGSVYLSYIGTFTTVGMLWFVHHSLCHYIMECNRTMSFFNTMSLSFIGCAPLAFKLTSTYVEFQFVHNERYAIQFNCFILFMASIFQLLTFITALCKPFYRMHPSASYHGQEHAYLTAKLCIFPLVSLVIFFLGFKSDILSAYVFNFMQIGIPGLFILLRLLFYACQRLKLYYHSHLDRTEHVQYHVTDEQNENNGSI</sequence>
<evidence type="ECO:0000256" key="6">
    <source>
        <dbReference type="ARBA" id="ARBA00022826"/>
    </source>
</evidence>
<protein>
    <recommendedName>
        <fullName evidence="15">Endosomal/lysosomal proton channel TMEM175</fullName>
    </recommendedName>
    <alternativeName>
        <fullName evidence="16">Potassium channel TMEM175</fullName>
    </alternativeName>
    <alternativeName>
        <fullName evidence="13">Transmembrane protein 175</fullName>
    </alternativeName>
</protein>
<evidence type="ECO:0000256" key="4">
    <source>
        <dbReference type="ARBA" id="ARBA00022538"/>
    </source>
</evidence>
<feature type="transmembrane region" description="Helical" evidence="17">
    <location>
        <begin position="127"/>
        <end position="146"/>
    </location>
</feature>
<feature type="transmembrane region" description="Helical" evidence="17">
    <location>
        <begin position="84"/>
        <end position="106"/>
    </location>
</feature>
<evidence type="ECO:0000256" key="13">
    <source>
        <dbReference type="ARBA" id="ARBA00030477"/>
    </source>
</evidence>
<keyword evidence="5 17" id="KW-0812">Transmembrane</keyword>
<evidence type="ECO:0000256" key="3">
    <source>
        <dbReference type="ARBA" id="ARBA00022448"/>
    </source>
</evidence>
<evidence type="ECO:0000256" key="17">
    <source>
        <dbReference type="SAM" id="Phobius"/>
    </source>
</evidence>
<keyword evidence="7" id="KW-0630">Potassium</keyword>
<evidence type="ECO:0000256" key="15">
    <source>
        <dbReference type="ARBA" id="ARBA00034544"/>
    </source>
</evidence>
<evidence type="ECO:0000256" key="11">
    <source>
        <dbReference type="ARBA" id="ARBA00023303"/>
    </source>
</evidence>
<evidence type="ECO:0000256" key="7">
    <source>
        <dbReference type="ARBA" id="ARBA00022958"/>
    </source>
</evidence>
<evidence type="ECO:0000256" key="2">
    <source>
        <dbReference type="ARBA" id="ARBA00006920"/>
    </source>
</evidence>
<feature type="transmembrane region" description="Helical" evidence="17">
    <location>
        <begin position="16"/>
        <end position="37"/>
    </location>
</feature>
<evidence type="ECO:0000256" key="5">
    <source>
        <dbReference type="ARBA" id="ARBA00022692"/>
    </source>
</evidence>
<dbReference type="RefSeq" id="XP_006825395.1">
    <property type="nucleotide sequence ID" value="XM_006825332.1"/>
</dbReference>
<evidence type="ECO:0000256" key="16">
    <source>
        <dbReference type="ARBA" id="ARBA00044317"/>
    </source>
</evidence>
<keyword evidence="8 17" id="KW-1133">Transmembrane helix</keyword>
<evidence type="ECO:0000313" key="18">
    <source>
        <dbReference type="Proteomes" id="UP000694865"/>
    </source>
</evidence>
<organism evidence="18 19">
    <name type="scientific">Saccoglossus kowalevskii</name>
    <name type="common">Acorn worm</name>
    <dbReference type="NCBI Taxonomy" id="10224"/>
    <lineage>
        <taxon>Eukaryota</taxon>
        <taxon>Metazoa</taxon>
        <taxon>Hemichordata</taxon>
        <taxon>Enteropneusta</taxon>
        <taxon>Harrimaniidae</taxon>
        <taxon>Saccoglossus</taxon>
    </lineage>
</organism>
<comment type="similarity">
    <text evidence="2">Belongs to the TMEM175 family.</text>
</comment>